<gene>
    <name evidence="10" type="ORF">DICVIV_00360</name>
</gene>
<evidence type="ECO:0000313" key="11">
    <source>
        <dbReference type="Proteomes" id="UP000053766"/>
    </source>
</evidence>
<evidence type="ECO:0000256" key="9">
    <source>
        <dbReference type="SAM" id="Phobius"/>
    </source>
</evidence>
<dbReference type="STRING" id="29172.A0A0D8YB40"/>
<dbReference type="AlphaFoldDB" id="A0A0D8YB40"/>
<keyword evidence="4 9" id="KW-0812">Transmembrane</keyword>
<sequence>MLEKYFRKIAVYRYPGVRIASLIARVKIIQTAFSILYLPYSSYQFTMGNMSAAWFYSGTALAVIAPLTLIIYSRLVILSDVYRYLNKLIGVIAMNENNEIVRVGHLTFWGSRRNNGKFLYLAVKNAEIVDEERAKLLFGDLSFFRY</sequence>
<evidence type="ECO:0000256" key="1">
    <source>
        <dbReference type="ARBA" id="ARBA00004448"/>
    </source>
</evidence>
<dbReference type="PANTHER" id="PTHR13603">
    <property type="entry name" value="TRANSMEMBRANE PROTEIN 186"/>
    <property type="match status" value="1"/>
</dbReference>
<reference evidence="10 11" key="1">
    <citation type="submission" date="2013-11" db="EMBL/GenBank/DDBJ databases">
        <title>Draft genome of the bovine lungworm Dictyocaulus viviparus.</title>
        <authorList>
            <person name="Mitreva M."/>
        </authorList>
    </citation>
    <scope>NUCLEOTIDE SEQUENCE [LARGE SCALE GENOMIC DNA]</scope>
    <source>
        <strain evidence="10 11">HannoverDv2000</strain>
    </source>
</reference>
<feature type="transmembrane region" description="Helical" evidence="9">
    <location>
        <begin position="20"/>
        <end position="40"/>
    </location>
</feature>
<evidence type="ECO:0000256" key="4">
    <source>
        <dbReference type="ARBA" id="ARBA00022692"/>
    </source>
</evidence>
<reference evidence="11" key="2">
    <citation type="journal article" date="2016" name="Sci. Rep.">
        <title>Dictyocaulus viviparus genome, variome and transcriptome elucidate lungworm biology and support future intervention.</title>
        <authorList>
            <person name="McNulty S.N."/>
            <person name="Strube C."/>
            <person name="Rosa B.A."/>
            <person name="Martin J.C."/>
            <person name="Tyagi R."/>
            <person name="Choi Y.J."/>
            <person name="Wang Q."/>
            <person name="Hallsworth Pepin K."/>
            <person name="Zhang X."/>
            <person name="Ozersky P."/>
            <person name="Wilson R.K."/>
            <person name="Sternberg P.W."/>
            <person name="Gasser R.B."/>
            <person name="Mitreva M."/>
        </authorList>
    </citation>
    <scope>NUCLEOTIDE SEQUENCE [LARGE SCALE GENOMIC DNA]</scope>
    <source>
        <strain evidence="11">HannoverDv2000</strain>
    </source>
</reference>
<protein>
    <recommendedName>
        <fullName evidence="3">Transmembrane protein 186</fullName>
    </recommendedName>
</protein>
<keyword evidence="7" id="KW-0496">Mitochondrion</keyword>
<proteinExistence type="inferred from homology"/>
<feature type="transmembrane region" description="Helical" evidence="9">
    <location>
        <begin position="52"/>
        <end position="77"/>
    </location>
</feature>
<name>A0A0D8YB40_DICVI</name>
<dbReference type="EMBL" id="KN716152">
    <property type="protein sequence ID" value="KJH53422.1"/>
    <property type="molecule type" value="Genomic_DNA"/>
</dbReference>
<evidence type="ECO:0000256" key="6">
    <source>
        <dbReference type="ARBA" id="ARBA00022989"/>
    </source>
</evidence>
<dbReference type="OrthoDB" id="6147888at2759"/>
<evidence type="ECO:0000313" key="10">
    <source>
        <dbReference type="EMBL" id="KJH53422.1"/>
    </source>
</evidence>
<comment type="subcellular location">
    <subcellularLocation>
        <location evidence="1">Mitochondrion inner membrane</location>
        <topology evidence="1">Multi-pass membrane protein</topology>
    </subcellularLocation>
</comment>
<evidence type="ECO:0000256" key="2">
    <source>
        <dbReference type="ARBA" id="ARBA00007020"/>
    </source>
</evidence>
<evidence type="ECO:0000256" key="8">
    <source>
        <dbReference type="ARBA" id="ARBA00023136"/>
    </source>
</evidence>
<dbReference type="GO" id="GO:0005743">
    <property type="term" value="C:mitochondrial inner membrane"/>
    <property type="evidence" value="ECO:0007669"/>
    <property type="project" value="UniProtKB-SubCell"/>
</dbReference>
<keyword evidence="6 9" id="KW-1133">Transmembrane helix</keyword>
<dbReference type="InterPro" id="IPR026571">
    <property type="entry name" value="Tmem186"/>
</dbReference>
<dbReference type="PANTHER" id="PTHR13603:SF1">
    <property type="entry name" value="TRANSMEMBRANE PROTEIN 186"/>
    <property type="match status" value="1"/>
</dbReference>
<organism evidence="10 11">
    <name type="scientific">Dictyocaulus viviparus</name>
    <name type="common">Bovine lungworm</name>
    <dbReference type="NCBI Taxonomy" id="29172"/>
    <lineage>
        <taxon>Eukaryota</taxon>
        <taxon>Metazoa</taxon>
        <taxon>Ecdysozoa</taxon>
        <taxon>Nematoda</taxon>
        <taxon>Chromadorea</taxon>
        <taxon>Rhabditida</taxon>
        <taxon>Rhabditina</taxon>
        <taxon>Rhabditomorpha</taxon>
        <taxon>Strongyloidea</taxon>
        <taxon>Metastrongylidae</taxon>
        <taxon>Dictyocaulus</taxon>
    </lineage>
</organism>
<keyword evidence="11" id="KW-1185">Reference proteome</keyword>
<keyword evidence="8 9" id="KW-0472">Membrane</keyword>
<evidence type="ECO:0000256" key="3">
    <source>
        <dbReference type="ARBA" id="ARBA00014604"/>
    </source>
</evidence>
<comment type="similarity">
    <text evidence="2">Belongs to the TMEM186 family.</text>
</comment>
<evidence type="ECO:0000256" key="7">
    <source>
        <dbReference type="ARBA" id="ARBA00023128"/>
    </source>
</evidence>
<evidence type="ECO:0000256" key="5">
    <source>
        <dbReference type="ARBA" id="ARBA00022792"/>
    </source>
</evidence>
<dbReference type="Proteomes" id="UP000053766">
    <property type="component" value="Unassembled WGS sequence"/>
</dbReference>
<keyword evidence="5" id="KW-0999">Mitochondrion inner membrane</keyword>
<accession>A0A0D8YB40</accession>